<reference evidence="1" key="1">
    <citation type="journal article" date="2019" name="J Environ">
        <title>Genetic characterization and potential molecular dissemination mechanism of tet (31) gene in Aeromonas caviae from an oxytetracycline wastewater treatment system.</title>
        <authorList>
            <person name="Shi Y."/>
            <person name="Tian Z."/>
            <person name="Leclercq S.O."/>
            <person name="Zhang H."/>
            <person name="Yang M."/>
            <person name="Zhang Y."/>
        </authorList>
    </citation>
    <scope>NUCLEOTIDE SEQUENCE</scope>
    <source>
        <strain evidence="1">T25-39</strain>
    </source>
</reference>
<proteinExistence type="predicted"/>
<protein>
    <submittedName>
        <fullName evidence="1">Uncharacterized protein</fullName>
    </submittedName>
</protein>
<accession>A0A7D5YFV3</accession>
<sequence>MNRYNDIFELLTEVNFNITRLEEKYEKAKKDESIKDILRPLVKTCLEHLRSALEYSAQDIWASYNNCSAKLFFPYGETEALFKANVKRNLPKLHEQRELYNIVESIQPHACGNSWLIELCKQTNFNKHISLGKQVRENSKKSVVQIGGLVRMDSDSTVTFKECNYNGMPLGWGKPAVISGDMPTEEIRRNIAIPIPVTREFKWVEFKFENTEHDTLNLIKKSHHEISKYINHLRLELSKPKYL</sequence>
<evidence type="ECO:0000313" key="2">
    <source>
        <dbReference type="Proteomes" id="UP000266778"/>
    </source>
</evidence>
<organism evidence="1 2">
    <name type="scientific">Aeromonas caviae</name>
    <name type="common">Aeromonas punctata</name>
    <dbReference type="NCBI Taxonomy" id="648"/>
    <lineage>
        <taxon>Bacteria</taxon>
        <taxon>Pseudomonadati</taxon>
        <taxon>Pseudomonadota</taxon>
        <taxon>Gammaproteobacteria</taxon>
        <taxon>Aeromonadales</taxon>
        <taxon>Aeromonadaceae</taxon>
        <taxon>Aeromonas</taxon>
    </lineage>
</organism>
<dbReference type="Proteomes" id="UP000266778">
    <property type="component" value="Chromosome"/>
</dbReference>
<dbReference type="AlphaFoldDB" id="A0A7D5YFV3"/>
<name>A0A7D5YFV3_AERCA</name>
<dbReference type="EMBL" id="CP025706">
    <property type="protein sequence ID" value="QLI60260.1"/>
    <property type="molecule type" value="Genomic_DNA"/>
</dbReference>
<gene>
    <name evidence="1" type="ORF">C1C91_22055</name>
</gene>
<evidence type="ECO:0000313" key="1">
    <source>
        <dbReference type="EMBL" id="QLI60260.1"/>
    </source>
</evidence>